<organism evidence="2 3">
    <name type="scientific">Heliophilum fasciatum</name>
    <dbReference type="NCBI Taxonomy" id="35700"/>
    <lineage>
        <taxon>Bacteria</taxon>
        <taxon>Bacillati</taxon>
        <taxon>Bacillota</taxon>
        <taxon>Clostridia</taxon>
        <taxon>Eubacteriales</taxon>
        <taxon>Heliobacteriaceae</taxon>
        <taxon>Heliophilum</taxon>
    </lineage>
</organism>
<dbReference type="Proteomes" id="UP000294813">
    <property type="component" value="Unassembled WGS sequence"/>
</dbReference>
<reference evidence="2 3" key="1">
    <citation type="submission" date="2019-03" db="EMBL/GenBank/DDBJ databases">
        <title>Genomic Encyclopedia of Type Strains, Phase IV (KMG-IV): sequencing the most valuable type-strain genomes for metagenomic binning, comparative biology and taxonomic classification.</title>
        <authorList>
            <person name="Goeker M."/>
        </authorList>
    </citation>
    <scope>NUCLEOTIDE SEQUENCE [LARGE SCALE GENOMIC DNA]</scope>
    <source>
        <strain evidence="2 3">DSM 11170</strain>
    </source>
</reference>
<dbReference type="RefSeq" id="WP_131918024.1">
    <property type="nucleotide sequence ID" value="NZ_JAOQNU010000003.1"/>
</dbReference>
<name>A0A4R2RZV0_9FIRM</name>
<dbReference type="PANTHER" id="PTHR35090">
    <property type="entry name" value="DNA-DIRECTED RNA POLYMERASE SUBUNIT I"/>
    <property type="match status" value="1"/>
</dbReference>
<dbReference type="Pfam" id="PF02830">
    <property type="entry name" value="V4R"/>
    <property type="match status" value="1"/>
</dbReference>
<dbReference type="InterPro" id="IPR024096">
    <property type="entry name" value="NO_sig/Golgi_transp_ligand-bd"/>
</dbReference>
<dbReference type="Gene3D" id="3.30.1380.20">
    <property type="entry name" value="Trafficking protein particle complex subunit 3"/>
    <property type="match status" value="1"/>
</dbReference>
<keyword evidence="3" id="KW-1185">Reference proteome</keyword>
<dbReference type="GO" id="GO:0030494">
    <property type="term" value="P:bacteriochlorophyll biosynthetic process"/>
    <property type="evidence" value="ECO:0007669"/>
    <property type="project" value="InterPro"/>
</dbReference>
<dbReference type="InterPro" id="IPR010249">
    <property type="entry name" value="BchJ"/>
</dbReference>
<dbReference type="EMBL" id="SLXT01000003">
    <property type="protein sequence ID" value="TCP68427.1"/>
    <property type="molecule type" value="Genomic_DNA"/>
</dbReference>
<dbReference type="PANTHER" id="PTHR35090:SF1">
    <property type="entry name" value="SLR0144 PROTEIN"/>
    <property type="match status" value="1"/>
</dbReference>
<proteinExistence type="predicted"/>
<feature type="domain" description="4-vinyl reductase 4VR" evidence="1">
    <location>
        <begin position="133"/>
        <end position="194"/>
    </location>
</feature>
<evidence type="ECO:0000313" key="3">
    <source>
        <dbReference type="Proteomes" id="UP000294813"/>
    </source>
</evidence>
<gene>
    <name evidence="2" type="ORF">EDD73_10356</name>
</gene>
<dbReference type="NCBIfam" id="TIGR02019">
    <property type="entry name" value="BchJ"/>
    <property type="match status" value="1"/>
</dbReference>
<evidence type="ECO:0000259" key="1">
    <source>
        <dbReference type="SMART" id="SM00989"/>
    </source>
</evidence>
<dbReference type="SUPFAM" id="SSF111126">
    <property type="entry name" value="Ligand-binding domain in the NO signalling and Golgi transport"/>
    <property type="match status" value="1"/>
</dbReference>
<protein>
    <submittedName>
        <fullName evidence="2">Divinyl protochlorophyllide a 8-vinyl-reductase</fullName>
    </submittedName>
</protein>
<sequence>MGSSKIGPNSIIQTIRVLQEYYGREKAEQILQAGQSPWQAGKLPAEMVDEDVFLELIHLLRDQLGLDQAKLVLSKAGDYTAEYLLANRIPKPMKWLFPLMPRKMRMKILMTAIGNHAWTFAGSGRFHFHPEPKPMFIIEDCITSRDIVAETPVCSFYSATFEGLLRCLVDSRINVIEKSCRASGQEQCEFFIQFR</sequence>
<evidence type="ECO:0000313" key="2">
    <source>
        <dbReference type="EMBL" id="TCP68427.1"/>
    </source>
</evidence>
<comment type="caution">
    <text evidence="2">The sequence shown here is derived from an EMBL/GenBank/DDBJ whole genome shotgun (WGS) entry which is preliminary data.</text>
</comment>
<dbReference type="AlphaFoldDB" id="A0A4R2RZV0"/>
<accession>A0A4R2RZV0</accession>
<dbReference type="OrthoDB" id="2080515at2"/>
<dbReference type="InterPro" id="IPR004096">
    <property type="entry name" value="V4R"/>
</dbReference>
<dbReference type="SMART" id="SM00989">
    <property type="entry name" value="V4R"/>
    <property type="match status" value="1"/>
</dbReference>
<dbReference type="GO" id="GO:0015979">
    <property type="term" value="P:photosynthesis"/>
    <property type="evidence" value="ECO:0007669"/>
    <property type="project" value="InterPro"/>
</dbReference>